<comment type="subcellular location">
    <subcellularLocation>
        <location evidence="1">Membrane</location>
        <topology evidence="1">Multi-pass membrane protein</topology>
    </subcellularLocation>
</comment>
<comment type="caution">
    <text evidence="9">The sequence shown here is derived from an EMBL/GenBank/DDBJ whole genome shotgun (WGS) entry which is preliminary data.</text>
</comment>
<evidence type="ECO:0000256" key="6">
    <source>
        <dbReference type="ARBA" id="ARBA00023136"/>
    </source>
</evidence>
<feature type="transmembrane region" description="Helical" evidence="8">
    <location>
        <begin position="297"/>
        <end position="318"/>
    </location>
</feature>
<evidence type="ECO:0000256" key="5">
    <source>
        <dbReference type="ARBA" id="ARBA00022989"/>
    </source>
</evidence>
<dbReference type="PANTHER" id="PTHR36838:SF3">
    <property type="entry name" value="TRANSPORTER AUXIN EFFLUX CARRIER EC FAMILY"/>
    <property type="match status" value="1"/>
</dbReference>
<keyword evidence="6 8" id="KW-0472">Membrane</keyword>
<keyword evidence="4 8" id="KW-0812">Transmembrane</keyword>
<evidence type="ECO:0000256" key="3">
    <source>
        <dbReference type="ARBA" id="ARBA00022475"/>
    </source>
</evidence>
<feature type="transmembrane region" description="Helical" evidence="8">
    <location>
        <begin position="330"/>
        <end position="349"/>
    </location>
</feature>
<accession>A0A4D4LIM1</accession>
<feature type="transmembrane region" description="Helical" evidence="8">
    <location>
        <begin position="236"/>
        <end position="256"/>
    </location>
</feature>
<evidence type="ECO:0000256" key="1">
    <source>
        <dbReference type="ARBA" id="ARBA00004141"/>
    </source>
</evidence>
<feature type="region of interest" description="Disordered" evidence="7">
    <location>
        <begin position="17"/>
        <end position="37"/>
    </location>
</feature>
<reference evidence="9 10" key="1">
    <citation type="journal article" date="2020" name="Int. J. Syst. Evol. Microbiol.">
        <title>Reclassification of Streptomyces castelarensis and Streptomyces sporoclivatus as later heterotypic synonyms of Streptomyces antimycoticus.</title>
        <authorList>
            <person name="Komaki H."/>
            <person name="Tamura T."/>
        </authorList>
    </citation>
    <scope>NUCLEOTIDE SEQUENCE [LARGE SCALE GENOMIC DNA]</scope>
    <source>
        <strain evidence="9 10">NBRC 13459</strain>
    </source>
</reference>
<dbReference type="Pfam" id="PF03547">
    <property type="entry name" value="Mem_trans"/>
    <property type="match status" value="1"/>
</dbReference>
<keyword evidence="3" id="KW-1003">Cell membrane</keyword>
<dbReference type="Proteomes" id="UP000301309">
    <property type="component" value="Unassembled WGS sequence"/>
</dbReference>
<proteinExistence type="predicted"/>
<evidence type="ECO:0000313" key="9">
    <source>
        <dbReference type="EMBL" id="GDY59050.1"/>
    </source>
</evidence>
<evidence type="ECO:0000256" key="2">
    <source>
        <dbReference type="ARBA" id="ARBA00022448"/>
    </source>
</evidence>
<feature type="compositionally biased region" description="Basic and acidic residues" evidence="7">
    <location>
        <begin position="17"/>
        <end position="27"/>
    </location>
</feature>
<feature type="transmembrane region" description="Helical" evidence="8">
    <location>
        <begin position="166"/>
        <end position="186"/>
    </location>
</feature>
<gene>
    <name evidence="9" type="ORF">SVIO_096730</name>
</gene>
<dbReference type="PANTHER" id="PTHR36838">
    <property type="entry name" value="AUXIN EFFLUX CARRIER FAMILY PROTEIN"/>
    <property type="match status" value="1"/>
</dbReference>
<dbReference type="InterPro" id="IPR004776">
    <property type="entry name" value="Mem_transp_PIN-like"/>
</dbReference>
<protein>
    <submittedName>
        <fullName evidence="9">Membrane protein</fullName>
    </submittedName>
</protein>
<dbReference type="AlphaFoldDB" id="A0A4D4LIM1"/>
<keyword evidence="10" id="KW-1185">Reference proteome</keyword>
<organism evidence="9 10">
    <name type="scientific">Streptomyces violaceusniger</name>
    <dbReference type="NCBI Taxonomy" id="68280"/>
    <lineage>
        <taxon>Bacteria</taxon>
        <taxon>Bacillati</taxon>
        <taxon>Actinomycetota</taxon>
        <taxon>Actinomycetes</taxon>
        <taxon>Kitasatosporales</taxon>
        <taxon>Streptomycetaceae</taxon>
        <taxon>Streptomyces</taxon>
        <taxon>Streptomyces violaceusniger group</taxon>
    </lineage>
</organism>
<evidence type="ECO:0000256" key="7">
    <source>
        <dbReference type="SAM" id="MobiDB-lite"/>
    </source>
</evidence>
<feature type="transmembrane region" description="Helical" evidence="8">
    <location>
        <begin position="109"/>
        <end position="129"/>
    </location>
</feature>
<keyword evidence="5 8" id="KW-1133">Transmembrane helix</keyword>
<feature type="transmembrane region" description="Helical" evidence="8">
    <location>
        <begin position="141"/>
        <end position="160"/>
    </location>
</feature>
<keyword evidence="2" id="KW-0813">Transport</keyword>
<dbReference type="GO" id="GO:0016020">
    <property type="term" value="C:membrane"/>
    <property type="evidence" value="ECO:0007669"/>
    <property type="project" value="UniProtKB-SubCell"/>
</dbReference>
<dbReference type="GO" id="GO:0055085">
    <property type="term" value="P:transmembrane transport"/>
    <property type="evidence" value="ECO:0007669"/>
    <property type="project" value="InterPro"/>
</dbReference>
<evidence type="ECO:0000256" key="8">
    <source>
        <dbReference type="SAM" id="Phobius"/>
    </source>
</evidence>
<evidence type="ECO:0000313" key="10">
    <source>
        <dbReference type="Proteomes" id="UP000301309"/>
    </source>
</evidence>
<sequence length="350" mass="36377">MLTLRTPEDALDDRRALALDHHDERTRPRGTPRGPLRQRWGGGAVGGVITGFGVIATIIVTGYVIGRRGSLGVHGREVLTKLSFDVASPALLFTTLSKADLSVVVSTPLLVTALSTFVVAGTFVAVGAVRRWSVGRTTIGALCASYVNAGNLGIPIAMYVLGDASLIAPVLLFQQLVMTPIALTVIDLSRPDARPSLIRRLTSPFRNPIVIGSLSGVLVSATGWRVPGPVVEPLSLLGGMAVPAVLLAFGISLPGSQLPGRGEERGPVLLSVALKSFAQPVVAWAIAAGVFQLSGPALFAAVVTSALPAAQNLFTYASRYQTATVLARESILLSTLLAPAVLMTVAALLG</sequence>
<dbReference type="EMBL" id="BJHW01000002">
    <property type="protein sequence ID" value="GDY59050.1"/>
    <property type="molecule type" value="Genomic_DNA"/>
</dbReference>
<feature type="transmembrane region" description="Helical" evidence="8">
    <location>
        <begin position="44"/>
        <end position="66"/>
    </location>
</feature>
<feature type="transmembrane region" description="Helical" evidence="8">
    <location>
        <begin position="207"/>
        <end position="224"/>
    </location>
</feature>
<evidence type="ECO:0000256" key="4">
    <source>
        <dbReference type="ARBA" id="ARBA00022692"/>
    </source>
</evidence>
<feature type="transmembrane region" description="Helical" evidence="8">
    <location>
        <begin position="268"/>
        <end position="291"/>
    </location>
</feature>
<name>A0A4D4LIM1_STRVO</name>